<keyword evidence="3" id="KW-1185">Reference proteome</keyword>
<evidence type="ECO:0000313" key="2">
    <source>
        <dbReference type="EMBL" id="AFJ02661.1"/>
    </source>
</evidence>
<evidence type="ECO:0000256" key="1">
    <source>
        <dbReference type="SAM" id="Phobius"/>
    </source>
</evidence>
<proteinExistence type="predicted"/>
<dbReference type="HOGENOM" id="CLU_3137576_0_0_6"/>
<dbReference type="KEGG" id="mec:Q7C_1512"/>
<keyword evidence="1" id="KW-0812">Transmembrane</keyword>
<name>I1YIB8_METFJ</name>
<keyword evidence="1" id="KW-1133">Transmembrane helix</keyword>
<accession>I1YIB8</accession>
<reference evidence="2 3" key="1">
    <citation type="journal article" date="2012" name="J. Bacteriol.">
        <title>Complete genome sequences of Methylophaga sp. strain JAM1 and Methylophaga sp. strain JAM7.</title>
        <authorList>
            <person name="Villeneuve C."/>
            <person name="Martineau C."/>
            <person name="Mauffrey F."/>
            <person name="Villemur R."/>
        </authorList>
    </citation>
    <scope>NUCLEOTIDE SEQUENCE [LARGE SCALE GENOMIC DNA]</scope>
    <source>
        <strain evidence="2 3">JAM7</strain>
    </source>
</reference>
<feature type="transmembrane region" description="Helical" evidence="1">
    <location>
        <begin position="6"/>
        <end position="24"/>
    </location>
</feature>
<dbReference type="PATRIC" id="fig|754477.3.peg.1492"/>
<keyword evidence="1" id="KW-0472">Membrane</keyword>
<evidence type="ECO:0000313" key="3">
    <source>
        <dbReference type="Proteomes" id="UP000009145"/>
    </source>
</evidence>
<dbReference type="EMBL" id="CP003380">
    <property type="protein sequence ID" value="AFJ02661.1"/>
    <property type="molecule type" value="Genomic_DNA"/>
</dbReference>
<gene>
    <name evidence="2" type="ordered locus">Q7C_1512</name>
</gene>
<organism evidence="2 3">
    <name type="scientific">Methylophaga frappieri (strain ATCC BAA-2434 / DSM 25690 / JAM7)</name>
    <dbReference type="NCBI Taxonomy" id="754477"/>
    <lineage>
        <taxon>Bacteria</taxon>
        <taxon>Pseudomonadati</taxon>
        <taxon>Pseudomonadota</taxon>
        <taxon>Gammaproteobacteria</taxon>
        <taxon>Thiotrichales</taxon>
        <taxon>Piscirickettsiaceae</taxon>
        <taxon>Methylophaga</taxon>
    </lineage>
</organism>
<dbReference type="AlphaFoldDB" id="I1YIB8"/>
<dbReference type="Proteomes" id="UP000009145">
    <property type="component" value="Chromosome"/>
</dbReference>
<protein>
    <submittedName>
        <fullName evidence="2">Uncharacterized protein</fullName>
    </submittedName>
</protein>
<sequence>MIKHAVFFAYISFNISMLVIFDTMTTPKFMAWYFFEVAVSARTIPSKIP</sequence>